<proteinExistence type="predicted"/>
<accession>A0ABU4MK63</accession>
<organism evidence="1 2">
    <name type="scientific">Streptomyces caniscabiei</name>
    <dbReference type="NCBI Taxonomy" id="2746961"/>
    <lineage>
        <taxon>Bacteria</taxon>
        <taxon>Bacillati</taxon>
        <taxon>Actinomycetota</taxon>
        <taxon>Actinomycetes</taxon>
        <taxon>Kitasatosporales</taxon>
        <taxon>Streptomycetaceae</taxon>
        <taxon>Streptomyces</taxon>
    </lineage>
</organism>
<dbReference type="EMBL" id="JARAWJ010000005">
    <property type="protein sequence ID" value="MDX3037187.1"/>
    <property type="molecule type" value="Genomic_DNA"/>
</dbReference>
<protein>
    <submittedName>
        <fullName evidence="1">Uncharacterized protein</fullName>
    </submittedName>
</protein>
<keyword evidence="2" id="KW-1185">Reference proteome</keyword>
<name>A0ABU4MK63_9ACTN</name>
<dbReference type="RefSeq" id="WP_193383337.1">
    <property type="nucleotide sequence ID" value="NZ_JABXWI010000001.1"/>
</dbReference>
<gene>
    <name evidence="1" type="ORF">PV383_08400</name>
</gene>
<dbReference type="Proteomes" id="UP001282474">
    <property type="component" value="Unassembled WGS sequence"/>
</dbReference>
<comment type="caution">
    <text evidence="1">The sequence shown here is derived from an EMBL/GenBank/DDBJ whole genome shotgun (WGS) entry which is preliminary data.</text>
</comment>
<reference evidence="1 2" key="1">
    <citation type="journal article" date="2023" name="Microb. Genom.">
        <title>Mesoterricola silvestris gen. nov., sp. nov., Mesoterricola sediminis sp. nov., Geothrix oryzae sp. nov., Geothrix edaphica sp. nov., Geothrix rubra sp. nov., and Geothrix limicola sp. nov., six novel members of Acidobacteriota isolated from soils.</title>
        <authorList>
            <person name="Weisberg A.J."/>
            <person name="Pearce E."/>
            <person name="Kramer C.G."/>
            <person name="Chang J.H."/>
            <person name="Clarke C.R."/>
        </authorList>
    </citation>
    <scope>NUCLEOTIDE SEQUENCE [LARGE SCALE GENOMIC DNA]</scope>
    <source>
        <strain evidence="1 2">NE20-4-1</strain>
    </source>
</reference>
<sequence>MKRTVYNHVRARATLAIALRTAAANGTAVDRKLSGASGANEWYGSAMLVVHTGTITDGTHAITLEVSDDNSNWSAAAAADLQGSLPSIGSSDDDALYEVGYTGTARYLRAVTTPSGTTTGGVYGATILLGFPTVLPVSRT</sequence>
<evidence type="ECO:0000313" key="2">
    <source>
        <dbReference type="Proteomes" id="UP001282474"/>
    </source>
</evidence>
<evidence type="ECO:0000313" key="1">
    <source>
        <dbReference type="EMBL" id="MDX3037187.1"/>
    </source>
</evidence>